<dbReference type="EMBL" id="JAUIZM010000011">
    <property type="protein sequence ID" value="KAK1355537.1"/>
    <property type="molecule type" value="Genomic_DNA"/>
</dbReference>
<dbReference type="AlphaFoldDB" id="A0AAD8GUF6"/>
<comment type="caution">
    <text evidence="1">The sequence shown here is derived from an EMBL/GenBank/DDBJ whole genome shotgun (WGS) entry which is preliminary data.</text>
</comment>
<sequence length="248" mass="27459">MSSLSCSPETSIVKPLRPSVVTTRSYGRFPPMRGVIPVKPSDAMNTRTLNAKYAPTEEFPDNFVTPESTPAFKVHNLRSSYVDDKGNIVNLIREISKKDHDKINDVRNACTGFAGYGQDNNIVNGWKFVSLSLTASACDGGLIKVPPGHFIPPEVNCHLPNGQIFSASYSSTDRIIRGLRIFHINDVLLFINRGNGDFDVILFGHRGLEKSFSPYAARLGKVSYCLPLYNNVNMVPIVVLLINFIIEL</sequence>
<gene>
    <name evidence="1" type="ORF">POM88_048793</name>
</gene>
<keyword evidence="2" id="KW-1185">Reference proteome</keyword>
<protein>
    <submittedName>
        <fullName evidence="1">Uncharacterized protein</fullName>
    </submittedName>
</protein>
<proteinExistence type="predicted"/>
<name>A0AAD8GUF6_9APIA</name>
<reference evidence="1" key="2">
    <citation type="submission" date="2023-05" db="EMBL/GenBank/DDBJ databases">
        <authorList>
            <person name="Schelkunov M.I."/>
        </authorList>
    </citation>
    <scope>NUCLEOTIDE SEQUENCE</scope>
    <source>
        <strain evidence="1">Hsosn_3</strain>
        <tissue evidence="1">Leaf</tissue>
    </source>
</reference>
<evidence type="ECO:0000313" key="2">
    <source>
        <dbReference type="Proteomes" id="UP001237642"/>
    </source>
</evidence>
<accession>A0AAD8GUF6</accession>
<evidence type="ECO:0000313" key="1">
    <source>
        <dbReference type="EMBL" id="KAK1355537.1"/>
    </source>
</evidence>
<reference evidence="1" key="1">
    <citation type="submission" date="2023-02" db="EMBL/GenBank/DDBJ databases">
        <title>Genome of toxic invasive species Heracleum sosnowskyi carries increased number of genes despite the absence of recent whole-genome duplications.</title>
        <authorList>
            <person name="Schelkunov M."/>
            <person name="Shtratnikova V."/>
            <person name="Makarenko M."/>
            <person name="Klepikova A."/>
            <person name="Omelchenko D."/>
            <person name="Novikova G."/>
            <person name="Obukhova E."/>
            <person name="Bogdanov V."/>
            <person name="Penin A."/>
            <person name="Logacheva M."/>
        </authorList>
    </citation>
    <scope>NUCLEOTIDE SEQUENCE</scope>
    <source>
        <strain evidence="1">Hsosn_3</strain>
        <tissue evidence="1">Leaf</tissue>
    </source>
</reference>
<organism evidence="1 2">
    <name type="scientific">Heracleum sosnowskyi</name>
    <dbReference type="NCBI Taxonomy" id="360622"/>
    <lineage>
        <taxon>Eukaryota</taxon>
        <taxon>Viridiplantae</taxon>
        <taxon>Streptophyta</taxon>
        <taxon>Embryophyta</taxon>
        <taxon>Tracheophyta</taxon>
        <taxon>Spermatophyta</taxon>
        <taxon>Magnoliopsida</taxon>
        <taxon>eudicotyledons</taxon>
        <taxon>Gunneridae</taxon>
        <taxon>Pentapetalae</taxon>
        <taxon>asterids</taxon>
        <taxon>campanulids</taxon>
        <taxon>Apiales</taxon>
        <taxon>Apiaceae</taxon>
        <taxon>Apioideae</taxon>
        <taxon>apioid superclade</taxon>
        <taxon>Tordylieae</taxon>
        <taxon>Tordyliinae</taxon>
        <taxon>Heracleum</taxon>
    </lineage>
</organism>
<dbReference type="Proteomes" id="UP001237642">
    <property type="component" value="Unassembled WGS sequence"/>
</dbReference>